<dbReference type="InterPro" id="IPR051458">
    <property type="entry name" value="Cyt/Met_Dipeptidase"/>
</dbReference>
<organism evidence="5 6">
    <name type="scientific">Thalassobaculum litoreum DSM 18839</name>
    <dbReference type="NCBI Taxonomy" id="1123362"/>
    <lineage>
        <taxon>Bacteria</taxon>
        <taxon>Pseudomonadati</taxon>
        <taxon>Pseudomonadota</taxon>
        <taxon>Alphaproteobacteria</taxon>
        <taxon>Rhodospirillales</taxon>
        <taxon>Thalassobaculaceae</taxon>
        <taxon>Thalassobaculum</taxon>
    </lineage>
</organism>
<accession>A0A8G2EUD4</accession>
<dbReference type="OrthoDB" id="9761532at2"/>
<sequence length="466" mass="50194">MTALPTAKVLEHVDANLDASVERLFDVLRIPSVSTDPAFAAEVQRGAQWMADTLSGLGFEASVRETKGHPMVVAHHAGPGGDAPHILYYGHYDVQPADPLDLWESGPFDPVLVDAERGKRIVARGAVDDKGQVMTWIEAFRAWIAVHGTLPCRITVLLEGEEETGSPSLDAFIKANADELKADACIVCDTGMWDVAQPAITYSLRGLAYLQATIKGPDRDLHSGLFGGTMVNPLNLIGRIVGELHDEKGRIQIPHFYDDVIPVGENERAQWEALGFDEAGFLGEVGLKTAGGEAGVGALERQWGRPTCDVNGILGGYVGDGAKTVIAREAMVKISCRLVPDQDPRAVLNNLKKFITDRLPEEYTASFVELGEAPAIRVPTDSPFLQAAQAGLKDVFERDAYLIGSGGSIPAVGSIKRYLGIESILLGFGLADDRVHSPNEKFELVCFHNGIRSNAAVLARIAELRG</sequence>
<reference evidence="5 6" key="1">
    <citation type="submission" date="2016-10" db="EMBL/GenBank/DDBJ databases">
        <authorList>
            <person name="Varghese N."/>
            <person name="Submissions S."/>
        </authorList>
    </citation>
    <scope>NUCLEOTIDE SEQUENCE [LARGE SCALE GENOMIC DNA]</scope>
    <source>
        <strain evidence="5 6">DSM 18839</strain>
    </source>
</reference>
<dbReference type="InterPro" id="IPR002933">
    <property type="entry name" value="Peptidase_M20"/>
</dbReference>
<protein>
    <submittedName>
        <fullName evidence="5">Acetylornithine deacetylase/Succinyl-diaminopimelate desuccinylase</fullName>
    </submittedName>
</protein>
<evidence type="ECO:0000256" key="3">
    <source>
        <dbReference type="ARBA" id="ARBA00022801"/>
    </source>
</evidence>
<dbReference type="EMBL" id="FNBW01000002">
    <property type="protein sequence ID" value="SDF28505.1"/>
    <property type="molecule type" value="Genomic_DNA"/>
</dbReference>
<dbReference type="Proteomes" id="UP000198615">
    <property type="component" value="Unassembled WGS sequence"/>
</dbReference>
<dbReference type="InterPro" id="IPR011650">
    <property type="entry name" value="Peptidase_M20_dimer"/>
</dbReference>
<evidence type="ECO:0000256" key="1">
    <source>
        <dbReference type="ARBA" id="ARBA00022670"/>
    </source>
</evidence>
<dbReference type="RefSeq" id="WP_093148439.1">
    <property type="nucleotide sequence ID" value="NZ_FNBW01000002.1"/>
</dbReference>
<evidence type="ECO:0000313" key="6">
    <source>
        <dbReference type="Proteomes" id="UP000198615"/>
    </source>
</evidence>
<name>A0A8G2EUD4_9PROT</name>
<dbReference type="NCBIfam" id="NF006053">
    <property type="entry name" value="PRK08201.1"/>
    <property type="match status" value="1"/>
</dbReference>
<dbReference type="GO" id="GO:0046872">
    <property type="term" value="F:metal ion binding"/>
    <property type="evidence" value="ECO:0007669"/>
    <property type="project" value="UniProtKB-KW"/>
</dbReference>
<dbReference type="PANTHER" id="PTHR43270:SF12">
    <property type="entry name" value="SUCCINYL-DIAMINOPIMELATE DESUCCINYLASE"/>
    <property type="match status" value="1"/>
</dbReference>
<comment type="caution">
    <text evidence="5">The sequence shown here is derived from an EMBL/GenBank/DDBJ whole genome shotgun (WGS) entry which is preliminary data.</text>
</comment>
<proteinExistence type="predicted"/>
<gene>
    <name evidence="5" type="ORF">SAMN05660686_00891</name>
</gene>
<dbReference type="PANTHER" id="PTHR43270">
    <property type="entry name" value="BETA-ALA-HIS DIPEPTIDASE"/>
    <property type="match status" value="1"/>
</dbReference>
<dbReference type="Gene3D" id="3.30.70.360">
    <property type="match status" value="1"/>
</dbReference>
<evidence type="ECO:0000313" key="5">
    <source>
        <dbReference type="EMBL" id="SDF28505.1"/>
    </source>
</evidence>
<dbReference type="SUPFAM" id="SSF53187">
    <property type="entry name" value="Zn-dependent exopeptidases"/>
    <property type="match status" value="1"/>
</dbReference>
<dbReference type="NCBIfam" id="NF006579">
    <property type="entry name" value="PRK09104.1"/>
    <property type="match status" value="1"/>
</dbReference>
<keyword evidence="6" id="KW-1185">Reference proteome</keyword>
<evidence type="ECO:0000259" key="4">
    <source>
        <dbReference type="Pfam" id="PF07687"/>
    </source>
</evidence>
<dbReference type="GO" id="GO:0006508">
    <property type="term" value="P:proteolysis"/>
    <property type="evidence" value="ECO:0007669"/>
    <property type="project" value="UniProtKB-KW"/>
</dbReference>
<evidence type="ECO:0000256" key="2">
    <source>
        <dbReference type="ARBA" id="ARBA00022723"/>
    </source>
</evidence>
<dbReference type="Pfam" id="PF07687">
    <property type="entry name" value="M20_dimer"/>
    <property type="match status" value="1"/>
</dbReference>
<dbReference type="Pfam" id="PF01546">
    <property type="entry name" value="Peptidase_M20"/>
    <property type="match status" value="1"/>
</dbReference>
<keyword evidence="2" id="KW-0479">Metal-binding</keyword>
<keyword evidence="1" id="KW-0645">Protease</keyword>
<dbReference type="Gene3D" id="3.40.630.10">
    <property type="entry name" value="Zn peptidases"/>
    <property type="match status" value="1"/>
</dbReference>
<dbReference type="GO" id="GO:0008233">
    <property type="term" value="F:peptidase activity"/>
    <property type="evidence" value="ECO:0007669"/>
    <property type="project" value="UniProtKB-KW"/>
</dbReference>
<keyword evidence="3" id="KW-0378">Hydrolase</keyword>
<feature type="domain" description="Peptidase M20 dimerisation" evidence="4">
    <location>
        <begin position="204"/>
        <end position="361"/>
    </location>
</feature>
<dbReference type="AlphaFoldDB" id="A0A8G2EUD4"/>